<keyword evidence="4 13" id="KW-0521">NADP</keyword>
<reference evidence="16 17" key="1">
    <citation type="submission" date="2017-01" db="EMBL/GenBank/DDBJ databases">
        <authorList>
            <person name="Mah S.A."/>
            <person name="Swanson W.J."/>
            <person name="Moy G.W."/>
            <person name="Vacquier V.D."/>
        </authorList>
    </citation>
    <scope>NUCLEOTIDE SEQUENCE [LARGE SCALE GENOMIC DNA]</scope>
    <source>
        <strain evidence="16 17">DSM 11589</strain>
    </source>
</reference>
<dbReference type="GO" id="GO:0009089">
    <property type="term" value="P:lysine biosynthetic process via diaminopimelate"/>
    <property type="evidence" value="ECO:0007669"/>
    <property type="project" value="UniProtKB-UniRule"/>
</dbReference>
<proteinExistence type="inferred from homology"/>
<evidence type="ECO:0000256" key="11">
    <source>
        <dbReference type="ARBA" id="ARBA00049080"/>
    </source>
</evidence>
<dbReference type="OrthoDB" id="9790352at2"/>
<accession>A0A1N7K0Q0</accession>
<keyword evidence="8 13" id="KW-0457">Lysine biosynthesis</keyword>
<evidence type="ECO:0000256" key="4">
    <source>
        <dbReference type="ARBA" id="ARBA00022857"/>
    </source>
</evidence>
<comment type="function">
    <text evidence="13">Catalyzes the conversion of 4-hydroxy-tetrahydrodipicolinate (HTPA) to tetrahydrodipicolinate.</text>
</comment>
<dbReference type="Gene3D" id="3.40.50.720">
    <property type="entry name" value="NAD(P)-binding Rossmann-like Domain"/>
    <property type="match status" value="1"/>
</dbReference>
<keyword evidence="2 13" id="KW-0963">Cytoplasm</keyword>
<dbReference type="HAMAP" id="MF_00102">
    <property type="entry name" value="DapB"/>
    <property type="match status" value="1"/>
</dbReference>
<comment type="subunit">
    <text evidence="13">Homotetramer.</text>
</comment>
<keyword evidence="3 13" id="KW-0028">Amino-acid biosynthesis</keyword>
<organism evidence="16 17">
    <name type="scientific">Insolitispirillum peregrinum</name>
    <dbReference type="NCBI Taxonomy" id="80876"/>
    <lineage>
        <taxon>Bacteria</taxon>
        <taxon>Pseudomonadati</taxon>
        <taxon>Pseudomonadota</taxon>
        <taxon>Alphaproteobacteria</taxon>
        <taxon>Rhodospirillales</taxon>
        <taxon>Novispirillaceae</taxon>
        <taxon>Insolitispirillum</taxon>
    </lineage>
</organism>
<dbReference type="SUPFAM" id="SSF51735">
    <property type="entry name" value="NAD(P)-binding Rossmann-fold domains"/>
    <property type="match status" value="1"/>
</dbReference>
<dbReference type="Pfam" id="PF01113">
    <property type="entry name" value="DapB_N"/>
    <property type="match status" value="1"/>
</dbReference>
<dbReference type="SUPFAM" id="SSF55347">
    <property type="entry name" value="Glyceraldehyde-3-phosphate dehydrogenase-like, C-terminal domain"/>
    <property type="match status" value="1"/>
</dbReference>
<evidence type="ECO:0000256" key="12">
    <source>
        <dbReference type="ARBA" id="ARBA00049396"/>
    </source>
</evidence>
<evidence type="ECO:0000256" key="3">
    <source>
        <dbReference type="ARBA" id="ARBA00022605"/>
    </source>
</evidence>
<feature type="active site" description="Proton donor/acceptor" evidence="13">
    <location>
        <position position="154"/>
    </location>
</feature>
<evidence type="ECO:0000259" key="15">
    <source>
        <dbReference type="Pfam" id="PF05173"/>
    </source>
</evidence>
<dbReference type="PANTHER" id="PTHR20836:SF0">
    <property type="entry name" value="4-HYDROXY-TETRAHYDRODIPICOLINATE REDUCTASE 1, CHLOROPLASTIC-RELATED"/>
    <property type="match status" value="1"/>
</dbReference>
<evidence type="ECO:0000256" key="6">
    <source>
        <dbReference type="ARBA" id="ARBA00023002"/>
    </source>
</evidence>
<dbReference type="FunFam" id="3.30.360.10:FF:000004">
    <property type="entry name" value="4-hydroxy-tetrahydrodipicolinate reductase"/>
    <property type="match status" value="1"/>
</dbReference>
<dbReference type="STRING" id="80876.SAMN05421779_102553"/>
<dbReference type="GO" id="GO:0005737">
    <property type="term" value="C:cytoplasm"/>
    <property type="evidence" value="ECO:0007669"/>
    <property type="project" value="UniProtKB-SubCell"/>
</dbReference>
<evidence type="ECO:0000256" key="10">
    <source>
        <dbReference type="ARBA" id="ARBA00038983"/>
    </source>
</evidence>
<dbReference type="GO" id="GO:0051287">
    <property type="term" value="F:NAD binding"/>
    <property type="evidence" value="ECO:0007669"/>
    <property type="project" value="UniProtKB-UniRule"/>
</dbReference>
<dbReference type="GO" id="GO:0008839">
    <property type="term" value="F:4-hydroxy-tetrahydrodipicolinate reductase"/>
    <property type="evidence" value="ECO:0007669"/>
    <property type="project" value="UniProtKB-UniRule"/>
</dbReference>
<protein>
    <recommendedName>
        <fullName evidence="10 13">4-hydroxy-tetrahydrodipicolinate reductase</fullName>
        <shortName evidence="13">HTPA reductase</shortName>
        <ecNumber evidence="10 13">1.17.1.8</ecNumber>
    </recommendedName>
</protein>
<feature type="binding site" evidence="13">
    <location>
        <begin position="97"/>
        <end position="99"/>
    </location>
    <ligand>
        <name>NAD(+)</name>
        <dbReference type="ChEBI" id="CHEBI:57540"/>
    </ligand>
</feature>
<evidence type="ECO:0000256" key="13">
    <source>
        <dbReference type="HAMAP-Rule" id="MF_00102"/>
    </source>
</evidence>
<dbReference type="PROSITE" id="PS01298">
    <property type="entry name" value="DAPB"/>
    <property type="match status" value="1"/>
</dbReference>
<dbReference type="GO" id="GO:0050661">
    <property type="term" value="F:NADP binding"/>
    <property type="evidence" value="ECO:0007669"/>
    <property type="project" value="UniProtKB-UniRule"/>
</dbReference>
<dbReference type="NCBIfam" id="TIGR00036">
    <property type="entry name" value="dapB"/>
    <property type="match status" value="1"/>
</dbReference>
<dbReference type="PANTHER" id="PTHR20836">
    <property type="entry name" value="DIHYDRODIPICOLINATE REDUCTASE"/>
    <property type="match status" value="1"/>
</dbReference>
<gene>
    <name evidence="13" type="primary">dapB</name>
    <name evidence="16" type="ORF">SAMN05421779_102553</name>
</gene>
<dbReference type="GO" id="GO:0016726">
    <property type="term" value="F:oxidoreductase activity, acting on CH or CH2 groups, NAD or NADP as acceptor"/>
    <property type="evidence" value="ECO:0007669"/>
    <property type="project" value="UniProtKB-UniRule"/>
</dbReference>
<comment type="caution">
    <text evidence="13">Was originally thought to be a dihydrodipicolinate reductase (DHDPR), catalyzing the conversion of dihydrodipicolinate to tetrahydrodipicolinate. However, it was shown in E.coli that the substrate of the enzymatic reaction is not dihydrodipicolinate (DHDP) but in fact (2S,4S)-4-hydroxy-2,3,4,5-tetrahydrodipicolinic acid (HTPA), the product released by the DapA-catalyzed reaction.</text>
</comment>
<dbReference type="PIRSF" id="PIRSF000161">
    <property type="entry name" value="DHPR"/>
    <property type="match status" value="1"/>
</dbReference>
<comment type="catalytic activity">
    <reaction evidence="12 13">
        <text>(S)-2,3,4,5-tetrahydrodipicolinate + NAD(+) + H2O = (2S,4S)-4-hydroxy-2,3,4,5-tetrahydrodipicolinate + NADH + H(+)</text>
        <dbReference type="Rhea" id="RHEA:35323"/>
        <dbReference type="ChEBI" id="CHEBI:15377"/>
        <dbReference type="ChEBI" id="CHEBI:15378"/>
        <dbReference type="ChEBI" id="CHEBI:16845"/>
        <dbReference type="ChEBI" id="CHEBI:57540"/>
        <dbReference type="ChEBI" id="CHEBI:57945"/>
        <dbReference type="ChEBI" id="CHEBI:67139"/>
        <dbReference type="EC" id="1.17.1.8"/>
    </reaction>
</comment>
<feature type="binding site" evidence="13">
    <location>
        <begin position="7"/>
        <end position="12"/>
    </location>
    <ligand>
        <name>NAD(+)</name>
        <dbReference type="ChEBI" id="CHEBI:57540"/>
    </ligand>
</feature>
<feature type="active site" description="Proton donor" evidence="13">
    <location>
        <position position="158"/>
    </location>
</feature>
<keyword evidence="17" id="KW-1185">Reference proteome</keyword>
<sequence>MSIGILGCTGRMGQMILTHLVQHHRSLIAGGSGSPNSTLAGQDLGRLVGADPLGLTVDTDPARVMARASVVIDCSSPAATAHHAALAARHGTALVVATTGLNAQQQQAVFDAARSVPVIYTPNLSPGVSVLIALTRQVAATLGPDYDIEIVEMHHRHKVDAPSGTALGLGEAAAAGRGQPLDALKETVRDGHTGARNSGTIGFATLRGGDVAGDHSVIFASDGERLELSHKASSRALFAHGAIRAAHWCGDRPPGLYSMLDVLGLT</sequence>
<dbReference type="InterPro" id="IPR022664">
    <property type="entry name" value="DapB_N_CS"/>
</dbReference>
<dbReference type="Proteomes" id="UP000185678">
    <property type="component" value="Unassembled WGS sequence"/>
</dbReference>
<dbReference type="GO" id="GO:0019877">
    <property type="term" value="P:diaminopimelate biosynthetic process"/>
    <property type="evidence" value="ECO:0007669"/>
    <property type="project" value="UniProtKB-UniRule"/>
</dbReference>
<evidence type="ECO:0000256" key="5">
    <source>
        <dbReference type="ARBA" id="ARBA00022915"/>
    </source>
</evidence>
<feature type="domain" description="Dihydrodipicolinate reductase C-terminal" evidence="15">
    <location>
        <begin position="127"/>
        <end position="263"/>
    </location>
</feature>
<dbReference type="EC" id="1.17.1.8" evidence="10 13"/>
<evidence type="ECO:0000256" key="7">
    <source>
        <dbReference type="ARBA" id="ARBA00023027"/>
    </source>
</evidence>
<comment type="caution">
    <text evidence="13">Lacks conserved residue(s) required for the propagation of feature annotation.</text>
</comment>
<feature type="domain" description="Dihydrodipicolinate reductase N-terminal" evidence="14">
    <location>
        <begin position="1"/>
        <end position="123"/>
    </location>
</feature>
<dbReference type="CDD" id="cd02274">
    <property type="entry name" value="DHDPR_N"/>
    <property type="match status" value="1"/>
</dbReference>
<comment type="similarity">
    <text evidence="1 13">Belongs to the DapB family.</text>
</comment>
<dbReference type="EMBL" id="FTOA01000002">
    <property type="protein sequence ID" value="SIS55173.1"/>
    <property type="molecule type" value="Genomic_DNA"/>
</dbReference>
<dbReference type="InterPro" id="IPR023940">
    <property type="entry name" value="DHDPR_bac"/>
</dbReference>
<feature type="binding site" evidence="13">
    <location>
        <position position="155"/>
    </location>
    <ligand>
        <name>(S)-2,3,4,5-tetrahydrodipicolinate</name>
        <dbReference type="ChEBI" id="CHEBI:16845"/>
    </ligand>
</feature>
<evidence type="ECO:0000256" key="1">
    <source>
        <dbReference type="ARBA" id="ARBA00006642"/>
    </source>
</evidence>
<dbReference type="InterPro" id="IPR036291">
    <property type="entry name" value="NAD(P)-bd_dom_sf"/>
</dbReference>
<evidence type="ECO:0000256" key="2">
    <source>
        <dbReference type="ARBA" id="ARBA00022490"/>
    </source>
</evidence>
<dbReference type="InterPro" id="IPR022663">
    <property type="entry name" value="DapB_C"/>
</dbReference>
<comment type="subcellular location">
    <subcellularLocation>
        <location evidence="13">Cytoplasm</location>
    </subcellularLocation>
</comment>
<evidence type="ECO:0000256" key="8">
    <source>
        <dbReference type="ARBA" id="ARBA00023154"/>
    </source>
</evidence>
<dbReference type="UniPathway" id="UPA00034">
    <property type="reaction ID" value="UER00018"/>
</dbReference>
<evidence type="ECO:0000313" key="16">
    <source>
        <dbReference type="EMBL" id="SIS55173.1"/>
    </source>
</evidence>
<evidence type="ECO:0000256" key="9">
    <source>
        <dbReference type="ARBA" id="ARBA00037922"/>
    </source>
</evidence>
<dbReference type="Gene3D" id="3.30.360.10">
    <property type="entry name" value="Dihydrodipicolinate Reductase, domain 2"/>
    <property type="match status" value="1"/>
</dbReference>
<feature type="binding site" evidence="13">
    <location>
        <begin position="164"/>
        <end position="165"/>
    </location>
    <ligand>
        <name>(S)-2,3,4,5-tetrahydrodipicolinate</name>
        <dbReference type="ChEBI" id="CHEBI:16845"/>
    </ligand>
</feature>
<comment type="catalytic activity">
    <reaction evidence="11 13">
        <text>(S)-2,3,4,5-tetrahydrodipicolinate + NADP(+) + H2O = (2S,4S)-4-hydroxy-2,3,4,5-tetrahydrodipicolinate + NADPH + H(+)</text>
        <dbReference type="Rhea" id="RHEA:35331"/>
        <dbReference type="ChEBI" id="CHEBI:15377"/>
        <dbReference type="ChEBI" id="CHEBI:15378"/>
        <dbReference type="ChEBI" id="CHEBI:16845"/>
        <dbReference type="ChEBI" id="CHEBI:57783"/>
        <dbReference type="ChEBI" id="CHEBI:58349"/>
        <dbReference type="ChEBI" id="CHEBI:67139"/>
        <dbReference type="EC" id="1.17.1.8"/>
    </reaction>
</comment>
<dbReference type="InterPro" id="IPR000846">
    <property type="entry name" value="DapB_N"/>
</dbReference>
<feature type="binding site" evidence="13">
    <location>
        <begin position="121"/>
        <end position="124"/>
    </location>
    <ligand>
        <name>NAD(+)</name>
        <dbReference type="ChEBI" id="CHEBI:57540"/>
    </ligand>
</feature>
<evidence type="ECO:0000259" key="14">
    <source>
        <dbReference type="Pfam" id="PF01113"/>
    </source>
</evidence>
<evidence type="ECO:0000313" key="17">
    <source>
        <dbReference type="Proteomes" id="UP000185678"/>
    </source>
</evidence>
<keyword evidence="5 13" id="KW-0220">Diaminopimelate biosynthesis</keyword>
<dbReference type="RefSeq" id="WP_076399402.1">
    <property type="nucleotide sequence ID" value="NZ_FTOA01000002.1"/>
</dbReference>
<dbReference type="Pfam" id="PF05173">
    <property type="entry name" value="DapB_C"/>
    <property type="match status" value="1"/>
</dbReference>
<keyword evidence="7 13" id="KW-0520">NAD</keyword>
<keyword evidence="6 13" id="KW-0560">Oxidoreductase</keyword>
<dbReference type="AlphaFoldDB" id="A0A1N7K0Q0"/>
<comment type="pathway">
    <text evidence="9 13">Amino-acid biosynthesis; L-lysine biosynthesis via DAP pathway; (S)-tetrahydrodipicolinate from L-aspartate: step 4/4.</text>
</comment>
<name>A0A1N7K0Q0_9PROT</name>